<gene>
    <name evidence="2" type="ORF">C1I98_21190</name>
</gene>
<keyword evidence="3" id="KW-1185">Reference proteome</keyword>
<feature type="region of interest" description="Disordered" evidence="1">
    <location>
        <begin position="1"/>
        <end position="26"/>
    </location>
</feature>
<accession>A0A2W2G0N1</accession>
<evidence type="ECO:0000313" key="3">
    <source>
        <dbReference type="Proteomes" id="UP000248544"/>
    </source>
</evidence>
<name>A0A2W2G0N1_9ACTN</name>
<comment type="caution">
    <text evidence="2">The sequence shown here is derived from an EMBL/GenBank/DDBJ whole genome shotgun (WGS) entry which is preliminary data.</text>
</comment>
<reference evidence="2 3" key="1">
    <citation type="submission" date="2018-01" db="EMBL/GenBank/DDBJ databases">
        <title>Draft genome sequence of Sphaerisporangium sp. 7K107.</title>
        <authorList>
            <person name="Sahin N."/>
            <person name="Saygin H."/>
            <person name="Ay H."/>
        </authorList>
    </citation>
    <scope>NUCLEOTIDE SEQUENCE [LARGE SCALE GENOMIC DNA]</scope>
    <source>
        <strain evidence="2 3">7K107</strain>
    </source>
</reference>
<evidence type="ECO:0000256" key="1">
    <source>
        <dbReference type="SAM" id="MobiDB-lite"/>
    </source>
</evidence>
<dbReference type="EMBL" id="POUA01000171">
    <property type="protein sequence ID" value="PZG41513.1"/>
    <property type="molecule type" value="Genomic_DNA"/>
</dbReference>
<protein>
    <submittedName>
        <fullName evidence="2">Uncharacterized protein</fullName>
    </submittedName>
</protein>
<dbReference type="Proteomes" id="UP000248544">
    <property type="component" value="Unassembled WGS sequence"/>
</dbReference>
<evidence type="ECO:0000313" key="2">
    <source>
        <dbReference type="EMBL" id="PZG41513.1"/>
    </source>
</evidence>
<organism evidence="2 3">
    <name type="scientific">Spongiactinospora gelatinilytica</name>
    <dbReference type="NCBI Taxonomy" id="2666298"/>
    <lineage>
        <taxon>Bacteria</taxon>
        <taxon>Bacillati</taxon>
        <taxon>Actinomycetota</taxon>
        <taxon>Actinomycetes</taxon>
        <taxon>Streptosporangiales</taxon>
        <taxon>Streptosporangiaceae</taxon>
        <taxon>Spongiactinospora</taxon>
    </lineage>
</organism>
<feature type="compositionally biased region" description="Basic residues" evidence="1">
    <location>
        <begin position="1"/>
        <end position="11"/>
    </location>
</feature>
<sequence length="243" mass="25524">MPSGHLGHRPRAHEDPNAIHPPAPKRRYTTAGAGLVAVLLAGTIGIAPAHAQQEAAGKASSVTLITGDRVVVVGKGYRVEPGPGRQVGFMKQVREGHLYVISPDARPLIASGVLDRRLFDVTRLLEWRYGDADTTDIPLITQSSKGLAPPHEGARQTRQLSGLGMTTLRVPKAGAAQTWKDLTGGARGVGLDSADVRKVGGVAGADLRGTAPGAIRLERHRLGKTDAVRESYGAMAQILAGLI</sequence>
<dbReference type="AlphaFoldDB" id="A0A2W2G0N1"/>
<proteinExistence type="predicted"/>